<dbReference type="SUPFAM" id="SSF55874">
    <property type="entry name" value="ATPase domain of HSP90 chaperone/DNA topoisomerase II/histidine kinase"/>
    <property type="match status" value="1"/>
</dbReference>
<dbReference type="PANTHER" id="PTHR43711">
    <property type="entry name" value="TWO-COMPONENT HISTIDINE KINASE"/>
    <property type="match status" value="1"/>
</dbReference>
<dbReference type="SMART" id="SM00387">
    <property type="entry name" value="HATPase_c"/>
    <property type="match status" value="1"/>
</dbReference>
<evidence type="ECO:0000256" key="6">
    <source>
        <dbReference type="ARBA" id="ARBA00022777"/>
    </source>
</evidence>
<evidence type="ECO:0000256" key="7">
    <source>
        <dbReference type="ARBA" id="ARBA00023012"/>
    </source>
</evidence>
<dbReference type="EMBL" id="BAAAPL010000001">
    <property type="protein sequence ID" value="GAA1694445.1"/>
    <property type="molecule type" value="Genomic_DNA"/>
</dbReference>
<comment type="subcellular location">
    <subcellularLocation>
        <location evidence="2">Cell membrane</location>
    </subcellularLocation>
</comment>
<reference evidence="10 11" key="1">
    <citation type="journal article" date="2019" name="Int. J. Syst. Evol. Microbiol.">
        <title>The Global Catalogue of Microorganisms (GCM) 10K type strain sequencing project: providing services to taxonomists for standard genome sequencing and annotation.</title>
        <authorList>
            <consortium name="The Broad Institute Genomics Platform"/>
            <consortium name="The Broad Institute Genome Sequencing Center for Infectious Disease"/>
            <person name="Wu L."/>
            <person name="Ma J."/>
        </authorList>
    </citation>
    <scope>NUCLEOTIDE SEQUENCE [LARGE SCALE GENOMIC DNA]</scope>
    <source>
        <strain evidence="10 11">JCM 15577</strain>
    </source>
</reference>
<dbReference type="InterPro" id="IPR005467">
    <property type="entry name" value="His_kinase_dom"/>
</dbReference>
<dbReference type="RefSeq" id="WP_344069939.1">
    <property type="nucleotide sequence ID" value="NZ_BAAAPL010000001.1"/>
</dbReference>
<name>A0ABN2HVX3_9MICO</name>
<organism evidence="10 11">
    <name type="scientific">Microbacterium sediminicola</name>
    <dbReference type="NCBI Taxonomy" id="415210"/>
    <lineage>
        <taxon>Bacteria</taxon>
        <taxon>Bacillati</taxon>
        <taxon>Actinomycetota</taxon>
        <taxon>Actinomycetes</taxon>
        <taxon>Micrococcales</taxon>
        <taxon>Microbacteriaceae</taxon>
        <taxon>Microbacterium</taxon>
    </lineage>
</organism>
<feature type="transmembrane region" description="Helical" evidence="8">
    <location>
        <begin position="94"/>
        <end position="113"/>
    </location>
</feature>
<proteinExistence type="predicted"/>
<keyword evidence="8" id="KW-1133">Transmembrane helix</keyword>
<feature type="transmembrane region" description="Helical" evidence="8">
    <location>
        <begin position="70"/>
        <end position="88"/>
    </location>
</feature>
<feature type="domain" description="Histidine kinase" evidence="9">
    <location>
        <begin position="344"/>
        <end position="559"/>
    </location>
</feature>
<dbReference type="CDD" id="cd00082">
    <property type="entry name" value="HisKA"/>
    <property type="match status" value="1"/>
</dbReference>
<dbReference type="Pfam" id="PF02518">
    <property type="entry name" value="HATPase_c"/>
    <property type="match status" value="1"/>
</dbReference>
<evidence type="ECO:0000256" key="2">
    <source>
        <dbReference type="ARBA" id="ARBA00004236"/>
    </source>
</evidence>
<dbReference type="CDD" id="cd00075">
    <property type="entry name" value="HATPase"/>
    <property type="match status" value="1"/>
</dbReference>
<dbReference type="InterPro" id="IPR004358">
    <property type="entry name" value="Sig_transdc_His_kin-like_C"/>
</dbReference>
<comment type="caution">
    <text evidence="10">The sequence shown here is derived from an EMBL/GenBank/DDBJ whole genome shotgun (WGS) entry which is preliminary data.</text>
</comment>
<evidence type="ECO:0000256" key="5">
    <source>
        <dbReference type="ARBA" id="ARBA00022679"/>
    </source>
</evidence>
<accession>A0ABN2HVX3</accession>
<dbReference type="InterPro" id="IPR003594">
    <property type="entry name" value="HATPase_dom"/>
</dbReference>
<dbReference type="PRINTS" id="PR00344">
    <property type="entry name" value="BCTRLSENSOR"/>
</dbReference>
<dbReference type="SMART" id="SM00388">
    <property type="entry name" value="HisKA"/>
    <property type="match status" value="1"/>
</dbReference>
<dbReference type="GO" id="GO:0016301">
    <property type="term" value="F:kinase activity"/>
    <property type="evidence" value="ECO:0007669"/>
    <property type="project" value="UniProtKB-KW"/>
</dbReference>
<evidence type="ECO:0000256" key="1">
    <source>
        <dbReference type="ARBA" id="ARBA00000085"/>
    </source>
</evidence>
<feature type="transmembrane region" description="Helical" evidence="8">
    <location>
        <begin position="166"/>
        <end position="187"/>
    </location>
</feature>
<feature type="transmembrane region" description="Helical" evidence="8">
    <location>
        <begin position="43"/>
        <end position="63"/>
    </location>
</feature>
<keyword evidence="11" id="KW-1185">Reference proteome</keyword>
<evidence type="ECO:0000313" key="10">
    <source>
        <dbReference type="EMBL" id="GAA1694445.1"/>
    </source>
</evidence>
<protein>
    <recommendedName>
        <fullName evidence="3">histidine kinase</fullName>
        <ecNumber evidence="3">2.7.13.3</ecNumber>
    </recommendedName>
</protein>
<dbReference type="InterPro" id="IPR003661">
    <property type="entry name" value="HisK_dim/P_dom"/>
</dbReference>
<dbReference type="PROSITE" id="PS50109">
    <property type="entry name" value="HIS_KIN"/>
    <property type="match status" value="1"/>
</dbReference>
<keyword evidence="6 10" id="KW-0418">Kinase</keyword>
<dbReference type="Gene3D" id="1.10.287.130">
    <property type="match status" value="1"/>
</dbReference>
<dbReference type="Gene3D" id="3.30.565.10">
    <property type="entry name" value="Histidine kinase-like ATPase, C-terminal domain"/>
    <property type="match status" value="1"/>
</dbReference>
<dbReference type="InterPro" id="IPR036097">
    <property type="entry name" value="HisK_dim/P_sf"/>
</dbReference>
<keyword evidence="8" id="KW-0812">Transmembrane</keyword>
<dbReference type="InterPro" id="IPR050736">
    <property type="entry name" value="Sensor_HK_Regulatory"/>
</dbReference>
<sequence>MESSASERATRLSDARGVLARIWVILKSGSPAREDETRARTVVLQQLMLSGAVVVLFLIGMLLEQHLSDPLFLTGAFGILLLTFVAFAVPWNRYPVWVSIALPALDALGVLAMRVAEPTSGVAMLWVFPAIWLSSSFGVLGYLLASFGISGMYWFAIRYTGATPSVLGNIILPIMVIAVSTSTYFSFRRYHAQRQLLDKQATLLSRTLERTQHQERLVTQVLDSVDFGVMLIGIDGTIEVTNEAHDRVDRSLRDAQGERLPIFAADGRTPVADADLPLQRAQDGEVFDDSIIVVGAPGSPQRSISVSARRLVDSRGVDAGAVVVGRDVTAERTALQARDNVVASISHELRSPLTAILGYIDLALERDDLPSGVSDDLQIASDSAERMTSIISEILAASSSSNATMDVTISRSDADLGILVLEAAQAWEPAASARHIQIITTGVDWQIRAYMDAPRIRQVIDNLISNAIKYGRDGGAIWLDVYGDEIESWVAVRDNGMGIAEEDQQRLFGRFVRANTEVGGTGLGLAISRDIARAHGGEIYLGSTVGQGSAFILRLPARVDVILPPITAADALAMRGAQTPDEASEGV</sequence>
<dbReference type="EC" id="2.7.13.3" evidence="3"/>
<evidence type="ECO:0000256" key="3">
    <source>
        <dbReference type="ARBA" id="ARBA00012438"/>
    </source>
</evidence>
<dbReference type="Pfam" id="PF00512">
    <property type="entry name" value="HisKA"/>
    <property type="match status" value="1"/>
</dbReference>
<evidence type="ECO:0000256" key="8">
    <source>
        <dbReference type="SAM" id="Phobius"/>
    </source>
</evidence>
<dbReference type="Pfam" id="PF08448">
    <property type="entry name" value="PAS_4"/>
    <property type="match status" value="1"/>
</dbReference>
<evidence type="ECO:0000259" key="9">
    <source>
        <dbReference type="PROSITE" id="PS50109"/>
    </source>
</evidence>
<comment type="catalytic activity">
    <reaction evidence="1">
        <text>ATP + protein L-histidine = ADP + protein N-phospho-L-histidine.</text>
        <dbReference type="EC" id="2.7.13.3"/>
    </reaction>
</comment>
<gene>
    <name evidence="10" type="ORF">GCM10009808_09420</name>
</gene>
<dbReference type="InterPro" id="IPR013656">
    <property type="entry name" value="PAS_4"/>
</dbReference>
<keyword evidence="8" id="KW-0472">Membrane</keyword>
<dbReference type="InterPro" id="IPR036890">
    <property type="entry name" value="HATPase_C_sf"/>
</dbReference>
<dbReference type="PANTHER" id="PTHR43711:SF1">
    <property type="entry name" value="HISTIDINE KINASE 1"/>
    <property type="match status" value="1"/>
</dbReference>
<evidence type="ECO:0000313" key="11">
    <source>
        <dbReference type="Proteomes" id="UP001501690"/>
    </source>
</evidence>
<dbReference type="SUPFAM" id="SSF55785">
    <property type="entry name" value="PYP-like sensor domain (PAS domain)"/>
    <property type="match status" value="1"/>
</dbReference>
<evidence type="ECO:0000256" key="4">
    <source>
        <dbReference type="ARBA" id="ARBA00022553"/>
    </source>
</evidence>
<keyword evidence="7" id="KW-0902">Two-component regulatory system</keyword>
<keyword evidence="5" id="KW-0808">Transferase</keyword>
<dbReference type="Gene3D" id="3.30.450.20">
    <property type="entry name" value="PAS domain"/>
    <property type="match status" value="1"/>
</dbReference>
<dbReference type="SUPFAM" id="SSF47384">
    <property type="entry name" value="Homodimeric domain of signal transducing histidine kinase"/>
    <property type="match status" value="1"/>
</dbReference>
<dbReference type="InterPro" id="IPR035965">
    <property type="entry name" value="PAS-like_dom_sf"/>
</dbReference>
<keyword evidence="4" id="KW-0597">Phosphoprotein</keyword>
<feature type="transmembrane region" description="Helical" evidence="8">
    <location>
        <begin position="125"/>
        <end position="154"/>
    </location>
</feature>
<dbReference type="Proteomes" id="UP001501690">
    <property type="component" value="Unassembled WGS sequence"/>
</dbReference>